<comment type="subcellular location">
    <subcellularLocation>
        <location evidence="1 6">Cytoplasm</location>
        <location evidence="1 6">Nucleoid</location>
    </subcellularLocation>
</comment>
<evidence type="ECO:0000256" key="3">
    <source>
        <dbReference type="ARBA" id="ARBA00022296"/>
    </source>
</evidence>
<comment type="function">
    <text evidence="6">May be involved in recombination.</text>
</comment>
<dbReference type="Pfam" id="PF04381">
    <property type="entry name" value="RdgC"/>
    <property type="match status" value="1"/>
</dbReference>
<dbReference type="RefSeq" id="WP_017523231.1">
    <property type="nucleotide sequence ID" value="NZ_JACCEX010000004.1"/>
</dbReference>
<dbReference type="STRING" id="1231391.GCA_000308195_00857"/>
<keyword evidence="8" id="KW-1185">Reference proteome</keyword>
<evidence type="ECO:0000313" key="7">
    <source>
        <dbReference type="EMBL" id="PVY61415.1"/>
    </source>
</evidence>
<dbReference type="GO" id="GO:0043590">
    <property type="term" value="C:bacterial nucleoid"/>
    <property type="evidence" value="ECO:0007669"/>
    <property type="project" value="TreeGrafter"/>
</dbReference>
<evidence type="ECO:0000256" key="5">
    <source>
        <dbReference type="ARBA" id="ARBA00023172"/>
    </source>
</evidence>
<dbReference type="PANTHER" id="PTHR38103">
    <property type="entry name" value="RECOMBINATION-ASSOCIATED PROTEIN RDGC"/>
    <property type="match status" value="1"/>
</dbReference>
<evidence type="ECO:0000256" key="6">
    <source>
        <dbReference type="HAMAP-Rule" id="MF_00194"/>
    </source>
</evidence>
<dbReference type="InterPro" id="IPR007476">
    <property type="entry name" value="RdgC"/>
</dbReference>
<proteinExistence type="inferred from homology"/>
<dbReference type="AlphaFoldDB" id="A0A2U1CK95"/>
<keyword evidence="5 6" id="KW-0233">DNA recombination</keyword>
<name>A0A2U1CK95_9BURK</name>
<organism evidence="7 8">
    <name type="scientific">Pusillimonas noertemannii</name>
    <dbReference type="NCBI Taxonomy" id="305977"/>
    <lineage>
        <taxon>Bacteria</taxon>
        <taxon>Pseudomonadati</taxon>
        <taxon>Pseudomonadota</taxon>
        <taxon>Betaproteobacteria</taxon>
        <taxon>Burkholderiales</taxon>
        <taxon>Alcaligenaceae</taxon>
        <taxon>Pusillimonas</taxon>
    </lineage>
</organism>
<dbReference type="Proteomes" id="UP000246145">
    <property type="component" value="Unassembled WGS sequence"/>
</dbReference>
<keyword evidence="4 6" id="KW-0963">Cytoplasm</keyword>
<sequence length="300" mass="33795">MWFKNLKVFRLAPSWSISLDTLESALEKHAYRPGNSLEMQNLGWVPPFENSGLAYALQGQIFLSLRAEKKLLPTTVINQFARARAQEIEEQQGFKPGRKQMKEIKEQVTDELLPKAFSVYRDTRVWIDTKNRWLVVDAAAAAKSDEVLGMLAKSIDPFPVLQLYVEQSPASSMTDWLIQDEPPAGFSVDQDTELRSTSESRAAVRYLRQSIDIDDVRKHVQAGKQCTRLALTWADKVSFVLTDGLDIKRVAPLDVLKENQDLVSRNDADQLDSDLALMTGELSRLLDNLVDALGGEKKMA</sequence>
<dbReference type="GO" id="GO:0006310">
    <property type="term" value="P:DNA recombination"/>
    <property type="evidence" value="ECO:0007669"/>
    <property type="project" value="UniProtKB-UniRule"/>
</dbReference>
<protein>
    <recommendedName>
        <fullName evidence="3 6">Recombination-associated protein RdgC</fullName>
    </recommendedName>
</protein>
<dbReference type="OrthoDB" id="5290530at2"/>
<evidence type="ECO:0000256" key="2">
    <source>
        <dbReference type="ARBA" id="ARBA00008657"/>
    </source>
</evidence>
<comment type="caution">
    <text evidence="7">The sequence shown here is derived from an EMBL/GenBank/DDBJ whole genome shotgun (WGS) entry which is preliminary data.</text>
</comment>
<evidence type="ECO:0000313" key="8">
    <source>
        <dbReference type="Proteomes" id="UP000246145"/>
    </source>
</evidence>
<dbReference type="GO" id="GO:0003690">
    <property type="term" value="F:double-stranded DNA binding"/>
    <property type="evidence" value="ECO:0007669"/>
    <property type="project" value="TreeGrafter"/>
</dbReference>
<dbReference type="NCBIfam" id="NF001463">
    <property type="entry name" value="PRK00321.1-4"/>
    <property type="match status" value="1"/>
</dbReference>
<dbReference type="HAMAP" id="MF_00194">
    <property type="entry name" value="RdgC"/>
    <property type="match status" value="1"/>
</dbReference>
<dbReference type="GO" id="GO:0000018">
    <property type="term" value="P:regulation of DNA recombination"/>
    <property type="evidence" value="ECO:0007669"/>
    <property type="project" value="TreeGrafter"/>
</dbReference>
<comment type="similarity">
    <text evidence="2 6">Belongs to the RdgC family.</text>
</comment>
<dbReference type="GO" id="GO:0005737">
    <property type="term" value="C:cytoplasm"/>
    <property type="evidence" value="ECO:0007669"/>
    <property type="project" value="UniProtKB-UniRule"/>
</dbReference>
<evidence type="ECO:0000256" key="1">
    <source>
        <dbReference type="ARBA" id="ARBA00004453"/>
    </source>
</evidence>
<reference evidence="7 8" key="1">
    <citation type="submission" date="2018-04" db="EMBL/GenBank/DDBJ databases">
        <title>Genomic Encyclopedia of Type Strains, Phase IV (KMG-IV): sequencing the most valuable type-strain genomes for metagenomic binning, comparative biology and taxonomic classification.</title>
        <authorList>
            <person name="Goeker M."/>
        </authorList>
    </citation>
    <scope>NUCLEOTIDE SEQUENCE [LARGE SCALE GENOMIC DNA]</scope>
    <source>
        <strain evidence="7 8">DSM 10065</strain>
    </source>
</reference>
<dbReference type="NCBIfam" id="NF001464">
    <property type="entry name" value="PRK00321.1-5"/>
    <property type="match status" value="1"/>
</dbReference>
<evidence type="ECO:0000256" key="4">
    <source>
        <dbReference type="ARBA" id="ARBA00022490"/>
    </source>
</evidence>
<accession>A0A2U1CK95</accession>
<dbReference type="PANTHER" id="PTHR38103:SF1">
    <property type="entry name" value="RECOMBINATION-ASSOCIATED PROTEIN RDGC"/>
    <property type="match status" value="1"/>
</dbReference>
<dbReference type="EMBL" id="QEKO01000004">
    <property type="protein sequence ID" value="PVY61415.1"/>
    <property type="molecule type" value="Genomic_DNA"/>
</dbReference>
<gene>
    <name evidence="6" type="primary">rdgC</name>
    <name evidence="7" type="ORF">C7440_2966</name>
</gene>